<gene>
    <name evidence="4" type="ORF">FSB_LOCUS23557</name>
</gene>
<reference evidence="4" key="1">
    <citation type="submission" date="2018-02" db="EMBL/GenBank/DDBJ databases">
        <authorList>
            <person name="Cohen D.B."/>
            <person name="Kent A.D."/>
        </authorList>
    </citation>
    <scope>NUCLEOTIDE SEQUENCE</scope>
</reference>
<dbReference type="InterPro" id="IPR013103">
    <property type="entry name" value="RVT_2"/>
</dbReference>
<dbReference type="InterPro" id="IPR054722">
    <property type="entry name" value="PolX-like_BBD"/>
</dbReference>
<dbReference type="SUPFAM" id="SSF53098">
    <property type="entry name" value="Ribonuclease H-like"/>
    <property type="match status" value="1"/>
</dbReference>
<dbReference type="Pfam" id="PF14244">
    <property type="entry name" value="Retrotran_gag_3"/>
    <property type="match status" value="1"/>
</dbReference>
<evidence type="ECO:0000313" key="4">
    <source>
        <dbReference type="EMBL" id="SPC95675.1"/>
    </source>
</evidence>
<evidence type="ECO:0000259" key="3">
    <source>
        <dbReference type="SMART" id="SM00343"/>
    </source>
</evidence>
<organism evidence="4">
    <name type="scientific">Fagus sylvatica</name>
    <name type="common">Beechnut</name>
    <dbReference type="NCBI Taxonomy" id="28930"/>
    <lineage>
        <taxon>Eukaryota</taxon>
        <taxon>Viridiplantae</taxon>
        <taxon>Streptophyta</taxon>
        <taxon>Embryophyta</taxon>
        <taxon>Tracheophyta</taxon>
        <taxon>Spermatophyta</taxon>
        <taxon>Magnoliopsida</taxon>
        <taxon>eudicotyledons</taxon>
        <taxon>Gunneridae</taxon>
        <taxon>Pentapetalae</taxon>
        <taxon>rosids</taxon>
        <taxon>fabids</taxon>
        <taxon>Fagales</taxon>
        <taxon>Fagaceae</taxon>
        <taxon>Fagus</taxon>
    </lineage>
</organism>
<keyword evidence="1" id="KW-0378">Hydrolase</keyword>
<dbReference type="EMBL" id="OIVN01001591">
    <property type="protein sequence ID" value="SPC95675.1"/>
    <property type="molecule type" value="Genomic_DNA"/>
</dbReference>
<accession>A0A2N9G895</accession>
<dbReference type="Gene3D" id="3.30.420.10">
    <property type="entry name" value="Ribonuclease H-like superfamily/Ribonuclease H"/>
    <property type="match status" value="1"/>
</dbReference>
<dbReference type="InterPro" id="IPR029472">
    <property type="entry name" value="Copia-like_N"/>
</dbReference>
<dbReference type="InterPro" id="IPR001878">
    <property type="entry name" value="Znf_CCHC"/>
</dbReference>
<dbReference type="Gene3D" id="4.10.60.10">
    <property type="entry name" value="Zinc finger, CCHC-type"/>
    <property type="match status" value="1"/>
</dbReference>
<keyword evidence="1" id="KW-0064">Aspartyl protease</keyword>
<dbReference type="Pfam" id="PF25597">
    <property type="entry name" value="SH3_retrovirus"/>
    <property type="match status" value="1"/>
</dbReference>
<dbReference type="GO" id="GO:0004190">
    <property type="term" value="F:aspartic-type endopeptidase activity"/>
    <property type="evidence" value="ECO:0007669"/>
    <property type="project" value="UniProtKB-KW"/>
</dbReference>
<dbReference type="PANTHER" id="PTHR11439:SF461">
    <property type="entry name" value="OS10G0432200 PROTEIN"/>
    <property type="match status" value="1"/>
</dbReference>
<sequence length="1204" mass="134604">MCALSENSFLSKDSRAFPLSPLLLETSDHHVLPTALIIRARFPKPENFIARNLPTRRHAPRLSPANPLVLIFTTAIRLLRLSCATHPLLRLVKTNLHQKSRRQKPSHVPSRSVFSMDKNELPKTVTTILNGHNYVLWSQDMRSFLKGHRLWHYVIGEIQAPVRSKDEEDMKFANRLEDWDCKNHQIITWFRHSTVPSIHQQFGRYEHAKDVWDLLSHHYTTASLSHEYQLWGLLVNMKQALRQPINEFLSVRAALLQQVPLPTLEFAMSQLLSHETRLRTLQPHHPDAVLTIAACPSSSSSSRNSPKYYKNCHKQGHLLSECPTIQCLYCHKIGHIIYNCPTKPLKPGQSGILPRPVNHSVATAAEDSPFNLSLLSILVSELGPMVFTMVKQFLSSSDKVSSAVSGNTWYFDSACCNHMSPDSQLFSSIIPTTHAPFIQTANGSHIAASNTGSVSNPTLSLSDTYLISNLTLNLISVGQLCELSFDLWFGSSGCRVQDPRTNQVLGTGRRVGRMFELTSFHLPSTSTPLPSHVAHTASVFRLSLWHLRLGTSQQNGRPERKHRHILDSIRAFLISASCPERFLGEAALTAVYTINRLPSSTLQNVTPFERLCGTPVSYSCLRVFGCACFVLLQPHEHSKLEPRSCLCCFLGYGIEYKGYRCWDPISQRLRISHHVVFWEHTTFNSLSKFTTCSTPSFFTNPSMPLFPHATSSDPSAILPISPADSLVSPLAPPLAVNPVLDQTPDLPLAAPPADSPASPQEPAPPVDPVTDQTPILPLRRSDRVRASPAHLHDYSCFSAVLSLHEPHTYREACTNPLWQQAMTEELQALEKTHTWDLVDLPHGKSAIGCKWVYKIKTKSDGSIERYKARLVAKGYAQEYGIDYEETFAPVACIILVRSLLAIAAAPPGYSDCPDKVCLLRRALYGLKQAPRAWFAKFNSIAKYASDLLSHVGLTDTKVVSTPLEMNAHLTPLDGTPLSDATLYRQLVGSLLYLTITRPDITHAVHLVSQFLSAPHSTHYAAVIHILCYIKGTMFHGLHFFAHSTLDLCAYFDADWAGDPTDRRSTTGFCFFLGNSLISWRSKKQHIVSHSSTEAEYRALADTTSELLTLRWLLEDIGLTHSSSIVIHCDNRSAIQIAHNDIFHERIKHIEIDCHLVRHHLSAGILHLLPVSSSDQTADIFTKTFPPGHFRDLVSKLKIASIRPP</sequence>
<evidence type="ECO:0000256" key="2">
    <source>
        <dbReference type="SAM" id="MobiDB-lite"/>
    </source>
</evidence>
<feature type="compositionally biased region" description="Pro residues" evidence="2">
    <location>
        <begin position="749"/>
        <end position="767"/>
    </location>
</feature>
<proteinExistence type="predicted"/>
<feature type="domain" description="CCHC-type" evidence="3">
    <location>
        <begin position="326"/>
        <end position="342"/>
    </location>
</feature>
<dbReference type="Pfam" id="PF22936">
    <property type="entry name" value="Pol_BBD"/>
    <property type="match status" value="1"/>
</dbReference>
<dbReference type="InterPro" id="IPR036397">
    <property type="entry name" value="RNaseH_sf"/>
</dbReference>
<dbReference type="CDD" id="cd09272">
    <property type="entry name" value="RNase_HI_RT_Ty1"/>
    <property type="match status" value="1"/>
</dbReference>
<dbReference type="InterPro" id="IPR057670">
    <property type="entry name" value="SH3_retrovirus"/>
</dbReference>
<dbReference type="InterPro" id="IPR012337">
    <property type="entry name" value="RNaseH-like_sf"/>
</dbReference>
<feature type="region of interest" description="Disordered" evidence="2">
    <location>
        <begin position="741"/>
        <end position="773"/>
    </location>
</feature>
<protein>
    <recommendedName>
        <fullName evidence="3">CCHC-type domain-containing protein</fullName>
    </recommendedName>
</protein>
<dbReference type="GO" id="GO:0003676">
    <property type="term" value="F:nucleic acid binding"/>
    <property type="evidence" value="ECO:0007669"/>
    <property type="project" value="InterPro"/>
</dbReference>
<dbReference type="Pfam" id="PF07727">
    <property type="entry name" value="RVT_2"/>
    <property type="match status" value="1"/>
</dbReference>
<evidence type="ECO:0000256" key="1">
    <source>
        <dbReference type="ARBA" id="ARBA00022750"/>
    </source>
</evidence>
<dbReference type="AlphaFoldDB" id="A0A2N9G895"/>
<dbReference type="GO" id="GO:0008270">
    <property type="term" value="F:zinc ion binding"/>
    <property type="evidence" value="ECO:0007669"/>
    <property type="project" value="InterPro"/>
</dbReference>
<name>A0A2N9G895_FAGSY</name>
<feature type="domain" description="CCHC-type" evidence="3">
    <location>
        <begin position="311"/>
        <end position="324"/>
    </location>
</feature>
<dbReference type="InterPro" id="IPR036875">
    <property type="entry name" value="Znf_CCHC_sf"/>
</dbReference>
<dbReference type="SMART" id="SM00343">
    <property type="entry name" value="ZnF_C2HC"/>
    <property type="match status" value="2"/>
</dbReference>
<dbReference type="InterPro" id="IPR043502">
    <property type="entry name" value="DNA/RNA_pol_sf"/>
</dbReference>
<keyword evidence="1" id="KW-0645">Protease</keyword>
<dbReference type="SUPFAM" id="SSF57756">
    <property type="entry name" value="Retrovirus zinc finger-like domains"/>
    <property type="match status" value="1"/>
</dbReference>
<dbReference type="PANTHER" id="PTHR11439">
    <property type="entry name" value="GAG-POL-RELATED RETROTRANSPOSON"/>
    <property type="match status" value="1"/>
</dbReference>
<dbReference type="SUPFAM" id="SSF56672">
    <property type="entry name" value="DNA/RNA polymerases"/>
    <property type="match status" value="1"/>
</dbReference>